<evidence type="ECO:0000313" key="1">
    <source>
        <dbReference type="EMBL" id="ASF00788.1"/>
    </source>
</evidence>
<sequence>MENNYHLKQIRLIDKEINQMLNELERIRCSLMRSPQLKQVSVQESKVGLKDDVYIKMIEYNDKINQKVDELIDTKKKVFDIIEQIKDHEQRLILKMRYVDCEKWEDIEQELHVSKNTMHRIHRKALKEFNSLWY</sequence>
<dbReference type="EMBL" id="KY052855">
    <property type="protein sequence ID" value="ASF00788.1"/>
    <property type="molecule type" value="Genomic_DNA"/>
</dbReference>
<proteinExistence type="predicted"/>
<dbReference type="Pfam" id="PF07374">
    <property type="entry name" value="DUF1492"/>
    <property type="match status" value="1"/>
</dbReference>
<dbReference type="SUPFAM" id="SSF88659">
    <property type="entry name" value="Sigma3 and sigma4 domains of RNA polymerase sigma factors"/>
    <property type="match status" value="1"/>
</dbReference>
<reference evidence="1" key="2">
    <citation type="journal article" date="2017" name="Nat. Commun.">
        <title>Single-virus genomics reveals hidden cosmopolitan and abundant viruses.</title>
        <authorList>
            <person name="Martinez-Hernandez F."/>
            <person name="Fornas O."/>
            <person name="Lluesma Gomez M."/>
            <person name="Bolduc B."/>
            <person name="de la Cruz Pena M.J."/>
            <person name="Martinez J.M."/>
            <person name="Anton J."/>
            <person name="Gasol J.M."/>
            <person name="Rosselli R."/>
            <person name="Rodriguez-Valera F."/>
            <person name="Sullivan M.B."/>
            <person name="Acinas S.G."/>
            <person name="Martinez-Garcia M."/>
        </authorList>
    </citation>
    <scope>NUCLEOTIDE SEQUENCE</scope>
</reference>
<dbReference type="InterPro" id="IPR013324">
    <property type="entry name" value="RNA_pol_sigma_r3/r4-like"/>
</dbReference>
<dbReference type="Gene3D" id="1.20.140.160">
    <property type="match status" value="1"/>
</dbReference>
<evidence type="ECO:0008006" key="2">
    <source>
        <dbReference type="Google" id="ProtNLM"/>
    </source>
</evidence>
<dbReference type="InterPro" id="IPR010861">
    <property type="entry name" value="DUF1492"/>
</dbReference>
<organism evidence="1">
    <name type="scientific">uncultured virus</name>
    <dbReference type="NCBI Taxonomy" id="340016"/>
    <lineage>
        <taxon>Viruses</taxon>
        <taxon>environmental samples</taxon>
    </lineage>
</organism>
<accession>A0A218MNE1</accession>
<name>A0A218MNE1_9VIRU</name>
<protein>
    <recommendedName>
        <fullName evidence="2">DUF1492 domain-containing protein</fullName>
    </recommendedName>
</protein>
<reference evidence="1" key="1">
    <citation type="submission" date="2016-10" db="EMBL/GenBank/DDBJ databases">
        <authorList>
            <person name="Varghese N."/>
        </authorList>
    </citation>
    <scope>NUCLEOTIDE SEQUENCE</scope>
</reference>